<gene>
    <name evidence="1" type="ORF">BM221_008520</name>
</gene>
<dbReference type="Proteomes" id="UP000235728">
    <property type="component" value="Unassembled WGS sequence"/>
</dbReference>
<name>A0A2N6NCZ5_BEABA</name>
<protein>
    <submittedName>
        <fullName evidence="1">Uncharacterized protein</fullName>
    </submittedName>
</protein>
<dbReference type="EMBL" id="MRVG01000010">
    <property type="protein sequence ID" value="PMB65164.1"/>
    <property type="molecule type" value="Genomic_DNA"/>
</dbReference>
<evidence type="ECO:0000313" key="1">
    <source>
        <dbReference type="EMBL" id="PMB65164.1"/>
    </source>
</evidence>
<proteinExistence type="predicted"/>
<reference evidence="1 2" key="1">
    <citation type="journal article" date="2016" name="Appl. Microbiol. Biotechnol.">
        <title>Characterization of T-DNA insertion mutants with decreased virulence in the entomopathogenic fungus Beauveria bassiana JEF-007.</title>
        <authorList>
            <person name="Kim S."/>
            <person name="Lee S.J."/>
            <person name="Nai Y.S."/>
            <person name="Yu J.S."/>
            <person name="Lee M.R."/>
            <person name="Yang Y.T."/>
            <person name="Kim J.S."/>
        </authorList>
    </citation>
    <scope>NUCLEOTIDE SEQUENCE [LARGE SCALE GENOMIC DNA]</scope>
    <source>
        <strain evidence="1 2">JEF-007</strain>
    </source>
</reference>
<dbReference type="AlphaFoldDB" id="A0A2N6NCZ5"/>
<evidence type="ECO:0000313" key="2">
    <source>
        <dbReference type="Proteomes" id="UP000235728"/>
    </source>
</evidence>
<sequence>MRRPHRSCPAHVQLYTNTAKRVYLYQTHLESGSDKKWSKPFPPIAIINIHTRTLDPNHNKPIDFEVSHNDTVVIGYSVGQPVNRRHLVIGEFKRCLITAAQWQAGRAIITPICTT</sequence>
<comment type="caution">
    <text evidence="1">The sequence shown here is derived from an EMBL/GenBank/DDBJ whole genome shotgun (WGS) entry which is preliminary data.</text>
</comment>
<accession>A0A2N6NCZ5</accession>
<organism evidence="1 2">
    <name type="scientific">Beauveria bassiana</name>
    <name type="common">White muscardine disease fungus</name>
    <name type="synonym">Tritirachium shiotae</name>
    <dbReference type="NCBI Taxonomy" id="176275"/>
    <lineage>
        <taxon>Eukaryota</taxon>
        <taxon>Fungi</taxon>
        <taxon>Dikarya</taxon>
        <taxon>Ascomycota</taxon>
        <taxon>Pezizomycotina</taxon>
        <taxon>Sordariomycetes</taxon>
        <taxon>Hypocreomycetidae</taxon>
        <taxon>Hypocreales</taxon>
        <taxon>Cordycipitaceae</taxon>
        <taxon>Beauveria</taxon>
    </lineage>
</organism>